<accession>E3FQX0</accession>
<dbReference type="HOGENOM" id="CLU_136808_0_0_7"/>
<proteinExistence type="predicted"/>
<name>E3FQX0_STIAD</name>
<dbReference type="AlphaFoldDB" id="E3FQX0"/>
<keyword evidence="3" id="KW-1185">Reference proteome</keyword>
<evidence type="ECO:0000313" key="3">
    <source>
        <dbReference type="Proteomes" id="UP000001351"/>
    </source>
</evidence>
<dbReference type="STRING" id="378806.STAUR_4221"/>
<protein>
    <submittedName>
        <fullName evidence="2">Conserved uncharacterized protein</fullName>
    </submittedName>
</protein>
<feature type="domain" description="PilZ" evidence="1">
    <location>
        <begin position="33"/>
        <end position="134"/>
    </location>
</feature>
<dbReference type="InterPro" id="IPR011752">
    <property type="entry name" value="PilV_Myxo-type"/>
</dbReference>
<gene>
    <name evidence="2" type="ordered locus">STAUR_4221</name>
</gene>
<dbReference type="SUPFAM" id="SSF141371">
    <property type="entry name" value="PilZ domain-like"/>
    <property type="match status" value="1"/>
</dbReference>
<reference evidence="2 3" key="1">
    <citation type="journal article" date="2011" name="Mol. Biol. Evol.">
        <title>Comparative genomic analysis of fruiting body formation in Myxococcales.</title>
        <authorList>
            <person name="Huntley S."/>
            <person name="Hamann N."/>
            <person name="Wegener-Feldbrugge S."/>
            <person name="Treuner-Lange A."/>
            <person name="Kube M."/>
            <person name="Reinhardt R."/>
            <person name="Klages S."/>
            <person name="Muller R."/>
            <person name="Ronning C.M."/>
            <person name="Nierman W.C."/>
            <person name="Sogaard-Andersen L."/>
        </authorList>
    </citation>
    <scope>NUCLEOTIDE SEQUENCE [LARGE SCALE GENOMIC DNA]</scope>
    <source>
        <strain evidence="2 3">DW4/3-1</strain>
    </source>
</reference>
<dbReference type="KEGG" id="sur:STAUR_4221"/>
<organism evidence="2 3">
    <name type="scientific">Stigmatella aurantiaca (strain DW4/3-1)</name>
    <dbReference type="NCBI Taxonomy" id="378806"/>
    <lineage>
        <taxon>Bacteria</taxon>
        <taxon>Pseudomonadati</taxon>
        <taxon>Myxococcota</taxon>
        <taxon>Myxococcia</taxon>
        <taxon>Myxococcales</taxon>
        <taxon>Cystobacterineae</taxon>
        <taxon>Archangiaceae</taxon>
        <taxon>Stigmatella</taxon>
    </lineage>
</organism>
<dbReference type="eggNOG" id="COG3215">
    <property type="taxonomic scope" value="Bacteria"/>
</dbReference>
<dbReference type="NCBIfam" id="TIGR02266">
    <property type="entry name" value="gmx_TIGR02266"/>
    <property type="match status" value="1"/>
</dbReference>
<dbReference type="Pfam" id="PF07238">
    <property type="entry name" value="PilZ"/>
    <property type="match status" value="1"/>
</dbReference>
<dbReference type="GO" id="GO:0035438">
    <property type="term" value="F:cyclic-di-GMP binding"/>
    <property type="evidence" value="ECO:0007669"/>
    <property type="project" value="InterPro"/>
</dbReference>
<evidence type="ECO:0000313" key="2">
    <source>
        <dbReference type="EMBL" id="ADO72003.1"/>
    </source>
</evidence>
<dbReference type="EMBL" id="CP002271">
    <property type="protein sequence ID" value="ADO72003.1"/>
    <property type="molecule type" value="Genomic_DNA"/>
</dbReference>
<dbReference type="Gene3D" id="2.40.10.220">
    <property type="entry name" value="predicted glycosyltransferase like domains"/>
    <property type="match status" value="1"/>
</dbReference>
<dbReference type="InterPro" id="IPR009875">
    <property type="entry name" value="PilZ_domain"/>
</dbReference>
<evidence type="ECO:0000259" key="1">
    <source>
        <dbReference type="Pfam" id="PF07238"/>
    </source>
</evidence>
<dbReference type="Proteomes" id="UP000001351">
    <property type="component" value="Chromosome"/>
</dbReference>
<sequence length="144" mass="15756">MGLTVRSCCYFPGSWKRLNAQGGSTVEECGEMENRKYTRVASRMRCWCKADEVTLYARVGNVSEGGLFMRTSTPLQTGARAAVRLGSGEKGEAEFQAMAKVVWARQNGQSRPPGMGLQFDALDDTAREQLRRIISHDMAASAGA</sequence>